<dbReference type="OrthoDB" id="9802802at2"/>
<dbReference type="Pfam" id="PF00440">
    <property type="entry name" value="TetR_N"/>
    <property type="match status" value="1"/>
</dbReference>
<dbReference type="GO" id="GO:0003700">
    <property type="term" value="F:DNA-binding transcription factor activity"/>
    <property type="evidence" value="ECO:0007669"/>
    <property type="project" value="TreeGrafter"/>
</dbReference>
<dbReference type="InterPro" id="IPR009057">
    <property type="entry name" value="Homeodomain-like_sf"/>
</dbReference>
<keyword evidence="3" id="KW-0804">Transcription</keyword>
<dbReference type="InterPro" id="IPR050109">
    <property type="entry name" value="HTH-type_TetR-like_transc_reg"/>
</dbReference>
<dbReference type="RefSeq" id="WP_055114610.1">
    <property type="nucleotide sequence ID" value="NZ_CANKXR010000002.1"/>
</dbReference>
<dbReference type="Proteomes" id="UP000049983">
    <property type="component" value="Unassembled WGS sequence"/>
</dbReference>
<dbReference type="AlphaFoldDB" id="A0A0M6ZUI4"/>
<dbReference type="SUPFAM" id="SSF46689">
    <property type="entry name" value="Homeodomain-like"/>
    <property type="match status" value="1"/>
</dbReference>
<reference evidence="7" key="1">
    <citation type="submission" date="2015-07" db="EMBL/GenBank/DDBJ databases">
        <authorList>
            <person name="Rodrigo-Torres Lidia"/>
            <person name="Arahal R.David."/>
        </authorList>
    </citation>
    <scope>NUCLEOTIDE SEQUENCE [LARGE SCALE GENOMIC DNA]</scope>
    <source>
        <strain evidence="7">CECT 5096</strain>
    </source>
</reference>
<name>A0A0M6ZUI4_9HYPH</name>
<evidence type="ECO:0000256" key="3">
    <source>
        <dbReference type="ARBA" id="ARBA00023163"/>
    </source>
</evidence>
<dbReference type="GeneID" id="97668329"/>
<evidence type="ECO:0000259" key="5">
    <source>
        <dbReference type="PROSITE" id="PS50977"/>
    </source>
</evidence>
<dbReference type="PANTHER" id="PTHR30055">
    <property type="entry name" value="HTH-TYPE TRANSCRIPTIONAL REGULATOR RUTR"/>
    <property type="match status" value="1"/>
</dbReference>
<evidence type="ECO:0000256" key="1">
    <source>
        <dbReference type="ARBA" id="ARBA00023015"/>
    </source>
</evidence>
<evidence type="ECO:0000313" key="7">
    <source>
        <dbReference type="Proteomes" id="UP000049983"/>
    </source>
</evidence>
<evidence type="ECO:0000256" key="2">
    <source>
        <dbReference type="ARBA" id="ARBA00023125"/>
    </source>
</evidence>
<accession>A0A0M6ZUI4</accession>
<feature type="domain" description="HTH tetR-type" evidence="5">
    <location>
        <begin position="2"/>
        <end position="62"/>
    </location>
</feature>
<dbReference type="PROSITE" id="PS50977">
    <property type="entry name" value="HTH_TETR_2"/>
    <property type="match status" value="1"/>
</dbReference>
<evidence type="ECO:0000313" key="6">
    <source>
        <dbReference type="EMBL" id="CTQ65876.1"/>
    </source>
</evidence>
<proteinExistence type="predicted"/>
<dbReference type="InterPro" id="IPR001647">
    <property type="entry name" value="HTH_TetR"/>
</dbReference>
<dbReference type="PANTHER" id="PTHR30055:SF234">
    <property type="entry name" value="HTH-TYPE TRANSCRIPTIONAL REGULATOR BETI"/>
    <property type="match status" value="1"/>
</dbReference>
<keyword evidence="7" id="KW-1185">Reference proteome</keyword>
<organism evidence="6 7">
    <name type="scientific">Roseibium album</name>
    <dbReference type="NCBI Taxonomy" id="311410"/>
    <lineage>
        <taxon>Bacteria</taxon>
        <taxon>Pseudomonadati</taxon>
        <taxon>Pseudomonadota</taxon>
        <taxon>Alphaproteobacteria</taxon>
        <taxon>Hyphomicrobiales</taxon>
        <taxon>Stappiaceae</taxon>
        <taxon>Roseibium</taxon>
    </lineage>
</organism>
<dbReference type="Gene3D" id="1.10.357.10">
    <property type="entry name" value="Tetracycline Repressor, domain 2"/>
    <property type="match status" value="1"/>
</dbReference>
<keyword evidence="2 4" id="KW-0238">DNA-binding</keyword>
<dbReference type="GO" id="GO:0000976">
    <property type="term" value="F:transcription cis-regulatory region binding"/>
    <property type="evidence" value="ECO:0007669"/>
    <property type="project" value="TreeGrafter"/>
</dbReference>
<gene>
    <name evidence="6" type="ORF">LA5096_00887</name>
</gene>
<protein>
    <submittedName>
        <fullName evidence="6">DNA-binding transcriptional repressor AcrR</fullName>
    </submittedName>
</protein>
<dbReference type="EMBL" id="CXWC01000002">
    <property type="protein sequence ID" value="CTQ65876.1"/>
    <property type="molecule type" value="Genomic_DNA"/>
</dbReference>
<feature type="DNA-binding region" description="H-T-H motif" evidence="4">
    <location>
        <begin position="25"/>
        <end position="44"/>
    </location>
</feature>
<dbReference type="PRINTS" id="PR00455">
    <property type="entry name" value="HTHTETR"/>
</dbReference>
<evidence type="ECO:0000256" key="4">
    <source>
        <dbReference type="PROSITE-ProRule" id="PRU00335"/>
    </source>
</evidence>
<keyword evidence="1" id="KW-0805">Transcription regulation</keyword>
<sequence>MNEREIKIVETALQLFSHYGVKKTTMSEIATAAGVARQTLYNAYDCKEKLIYDAVEHHVRKSSSLISEECAELDTLGERLDVAFFHLSAKPCEMMLQMPHGEEILQIVEGIDASKKESIVRICNEAIGNALEPFRDRLRLGTVEFGDLCNFIRLSFDQIRTKSEEKNQIDRSYAPLRQLLENSVRN</sequence>